<dbReference type="GO" id="GO:0009358">
    <property type="term" value="C:polyphosphate kinase complex"/>
    <property type="evidence" value="ECO:0007669"/>
    <property type="project" value="InterPro"/>
</dbReference>
<dbReference type="EMBL" id="JAHSPG010000015">
    <property type="protein sequence ID" value="MBV4359327.1"/>
    <property type="molecule type" value="Genomic_DNA"/>
</dbReference>
<sequence length="722" mass="83742">MLLQEMRNKTIIRDISWLSFNARVLQEAGDKNVPLKERIRFLGIFSNNLDEFFRVRVATLKRMFELGGKAKLNMHLETSPEKIIDEIQMIVLRQQTEFNRIWEDIKLEMEKEKIFLLTEKDLTREQRVFVIKFFEENVRANTIPLMIESIPQFPYLREKSIFLGVVMSKVDTAYAQKYALIEVPNRAVGRFIQLPSPEGEHHIILLEDVVRYNLPSIFSYFGYDKYESWVFKVTKDAEIDIDNDVSTNIVQKIEKGLKNRRKGKPVRFVYDKEMDPGLLEYLIRRLNLAKKGNLSPGGRIHNFRHFMEFPDVFKKNPRRKPFMHPGLIDSHRVTDIVLQKDILLNFPYHSFNPVIDLLREAAIDPSVTSIKITAYRLASNSKIINALINAVRNGKQVTVMLELKARFDEEANLEWKEQLELEGVKVLIGYPNMKVHAKICMIRKKVNNRTVSYGFISTGNLNESTSRIYGDHCLLTANRNLMADVNRMFNYLEKPKPDNNVLSLCKTLIPCPTSLRKELIKLINNEIRMAQRKKKAKIILKMNSLSDEELIFKLNDAAIAGVEISLIIRGIICMYTENKKFKEPVKAISIVDEYLEHARVFIFHNGGDEKVFISSADWMVRNLDHRVEATCPIIDKNIKKVIKNILKIQLSDNVKARILDNNLRNEYVTHPADEKPIRSQIEIYNYLLSKGKKKEDKKKSDGTQVVNDDEQNISAVSIVTQG</sequence>
<dbReference type="InterPro" id="IPR025198">
    <property type="entry name" value="PPK_N_dom"/>
</dbReference>
<dbReference type="InterPro" id="IPR024953">
    <property type="entry name" value="PP_kinase_middle"/>
</dbReference>
<keyword evidence="2 6" id="KW-0808">Transferase</keyword>
<feature type="domain" description="Polyphosphate kinase middle" evidence="8">
    <location>
        <begin position="125"/>
        <end position="309"/>
    </location>
</feature>
<comment type="caution">
    <text evidence="12">The sequence shown here is derived from an EMBL/GenBank/DDBJ whole genome shotgun (WGS) entry which is preliminary data.</text>
</comment>
<comment type="similarity">
    <text evidence="6 7">Belongs to the polyphosphate kinase 1 (PPK1) family.</text>
</comment>
<evidence type="ECO:0000256" key="4">
    <source>
        <dbReference type="ARBA" id="ARBA00022777"/>
    </source>
</evidence>
<evidence type="ECO:0000256" key="2">
    <source>
        <dbReference type="ARBA" id="ARBA00022679"/>
    </source>
</evidence>
<keyword evidence="13" id="KW-1185">Reference proteome</keyword>
<keyword evidence="4 6" id="KW-0418">Kinase</keyword>
<evidence type="ECO:0000256" key="1">
    <source>
        <dbReference type="ARBA" id="ARBA00022553"/>
    </source>
</evidence>
<feature type="binding site" evidence="6">
    <location>
        <position position="376"/>
    </location>
    <ligand>
        <name>Mg(2+)</name>
        <dbReference type="ChEBI" id="CHEBI:18420"/>
    </ligand>
</feature>
<proteinExistence type="inferred from homology"/>
<dbReference type="Pfam" id="PF13089">
    <property type="entry name" value="PP_kinase_N"/>
    <property type="match status" value="1"/>
</dbReference>
<dbReference type="HAMAP" id="MF_00347">
    <property type="entry name" value="Polyphosphate_kinase"/>
    <property type="match status" value="1"/>
</dbReference>
<evidence type="ECO:0000256" key="6">
    <source>
        <dbReference type="HAMAP-Rule" id="MF_00347"/>
    </source>
</evidence>
<name>A0A9E2W989_9BACT</name>
<evidence type="ECO:0000313" key="13">
    <source>
        <dbReference type="Proteomes" id="UP000812270"/>
    </source>
</evidence>
<feature type="binding site" evidence="6">
    <location>
        <position position="48"/>
    </location>
    <ligand>
        <name>ATP</name>
        <dbReference type="ChEBI" id="CHEBI:30616"/>
    </ligand>
</feature>
<dbReference type="GO" id="GO:0008976">
    <property type="term" value="F:polyphosphate kinase activity"/>
    <property type="evidence" value="ECO:0007669"/>
    <property type="project" value="UniProtKB-UniRule"/>
</dbReference>
<feature type="binding site" evidence="6">
    <location>
        <position position="406"/>
    </location>
    <ligand>
        <name>Mg(2+)</name>
        <dbReference type="ChEBI" id="CHEBI:18420"/>
    </ligand>
</feature>
<keyword evidence="5 6" id="KW-0067">ATP-binding</keyword>
<feature type="binding site" evidence="6">
    <location>
        <position position="569"/>
    </location>
    <ligand>
        <name>ATP</name>
        <dbReference type="ChEBI" id="CHEBI:30616"/>
    </ligand>
</feature>
<dbReference type="Pfam" id="PF02503">
    <property type="entry name" value="PP_kinase"/>
    <property type="match status" value="1"/>
</dbReference>
<evidence type="ECO:0000259" key="9">
    <source>
        <dbReference type="Pfam" id="PF13089"/>
    </source>
</evidence>
<dbReference type="Pfam" id="PF17941">
    <property type="entry name" value="PP_kinase_C_1"/>
    <property type="match status" value="1"/>
</dbReference>
<dbReference type="InterPro" id="IPR025200">
    <property type="entry name" value="PPK_C_dom2"/>
</dbReference>
<evidence type="ECO:0000259" key="10">
    <source>
        <dbReference type="Pfam" id="PF13090"/>
    </source>
</evidence>
<comment type="function">
    <text evidence="6 7">Catalyzes the reversible transfer of the terminal phosphate of ATP to form a long-chain polyphosphate (polyP).</text>
</comment>
<dbReference type="Proteomes" id="UP000812270">
    <property type="component" value="Unassembled WGS sequence"/>
</dbReference>
<keyword evidence="6" id="KW-0479">Metal-binding</keyword>
<feature type="domain" description="Polyphosphate kinase C-terminal" evidence="10">
    <location>
        <begin position="508"/>
        <end position="680"/>
    </location>
</feature>
<reference evidence="12" key="1">
    <citation type="submission" date="2021-06" db="EMBL/GenBank/DDBJ databases">
        <authorList>
            <person name="Huq M.A."/>
        </authorList>
    </citation>
    <scope>NUCLEOTIDE SEQUENCE</scope>
    <source>
        <strain evidence="12">MAH-26</strain>
    </source>
</reference>
<evidence type="ECO:0000256" key="3">
    <source>
        <dbReference type="ARBA" id="ARBA00022741"/>
    </source>
</evidence>
<keyword evidence="3 6" id="KW-0547">Nucleotide-binding</keyword>
<dbReference type="InterPro" id="IPR041108">
    <property type="entry name" value="PP_kinase_C_1"/>
</dbReference>
<evidence type="ECO:0000313" key="12">
    <source>
        <dbReference type="EMBL" id="MBV4359327.1"/>
    </source>
</evidence>
<dbReference type="EC" id="2.7.4.1" evidence="6 7"/>
<evidence type="ECO:0000259" key="11">
    <source>
        <dbReference type="Pfam" id="PF17941"/>
    </source>
</evidence>
<evidence type="ECO:0000256" key="5">
    <source>
        <dbReference type="ARBA" id="ARBA00022840"/>
    </source>
</evidence>
<dbReference type="NCBIfam" id="TIGR03705">
    <property type="entry name" value="poly_P_kin"/>
    <property type="match status" value="1"/>
</dbReference>
<feature type="binding site" evidence="6">
    <location>
        <position position="469"/>
    </location>
    <ligand>
        <name>ATP</name>
        <dbReference type="ChEBI" id="CHEBI:30616"/>
    </ligand>
</feature>
<organism evidence="12 13">
    <name type="scientific">Pinibacter aurantiacus</name>
    <dbReference type="NCBI Taxonomy" id="2851599"/>
    <lineage>
        <taxon>Bacteria</taxon>
        <taxon>Pseudomonadati</taxon>
        <taxon>Bacteroidota</taxon>
        <taxon>Chitinophagia</taxon>
        <taxon>Chitinophagales</taxon>
        <taxon>Chitinophagaceae</taxon>
        <taxon>Pinibacter</taxon>
    </lineage>
</organism>
<comment type="PTM">
    <text evidence="6 7">An intermediate of this reaction is the autophosphorylated ppk in which a phosphate is covalently linked to a histidine residue through a N-P bond.</text>
</comment>
<dbReference type="PIRSF" id="PIRSF015589">
    <property type="entry name" value="PP_kinase"/>
    <property type="match status" value="1"/>
</dbReference>
<feature type="domain" description="Polyphosphate kinase C-terminal" evidence="11">
    <location>
        <begin position="334"/>
        <end position="495"/>
    </location>
</feature>
<feature type="active site" description="Phosphohistidine intermediate" evidence="6">
    <location>
        <position position="436"/>
    </location>
</feature>
<dbReference type="GO" id="GO:0005524">
    <property type="term" value="F:ATP binding"/>
    <property type="evidence" value="ECO:0007669"/>
    <property type="project" value="UniProtKB-KW"/>
</dbReference>
<protein>
    <recommendedName>
        <fullName evidence="6 7">Polyphosphate kinase</fullName>
        <ecNumber evidence="6 7">2.7.4.1</ecNumber>
    </recommendedName>
    <alternativeName>
        <fullName evidence="6">ATP-polyphosphate phosphotransferase</fullName>
    </alternativeName>
    <alternativeName>
        <fullName evidence="6">Polyphosphoric acid kinase</fullName>
    </alternativeName>
</protein>
<comment type="cofactor">
    <cofactor evidence="6">
        <name>Mg(2+)</name>
        <dbReference type="ChEBI" id="CHEBI:18420"/>
    </cofactor>
</comment>
<dbReference type="InterPro" id="IPR003414">
    <property type="entry name" value="PP_kinase"/>
</dbReference>
<accession>A0A9E2W989</accession>
<dbReference type="Pfam" id="PF13090">
    <property type="entry name" value="PP_kinase_C"/>
    <property type="match status" value="1"/>
</dbReference>
<dbReference type="NCBIfam" id="NF003917">
    <property type="entry name" value="PRK05443.1-1"/>
    <property type="match status" value="1"/>
</dbReference>
<dbReference type="CDD" id="cd09164">
    <property type="entry name" value="PLDc_EcPPK1_C1_like"/>
    <property type="match status" value="1"/>
</dbReference>
<dbReference type="GO" id="GO:0006799">
    <property type="term" value="P:polyphosphate biosynthetic process"/>
    <property type="evidence" value="ECO:0007669"/>
    <property type="project" value="UniProtKB-UniRule"/>
</dbReference>
<feature type="binding site" evidence="6">
    <location>
        <position position="597"/>
    </location>
    <ligand>
        <name>ATP</name>
        <dbReference type="ChEBI" id="CHEBI:30616"/>
    </ligand>
</feature>
<dbReference type="PANTHER" id="PTHR30218:SF0">
    <property type="entry name" value="POLYPHOSPHATE KINASE"/>
    <property type="match status" value="1"/>
</dbReference>
<feature type="domain" description="Polyphosphate kinase N-terminal" evidence="9">
    <location>
        <begin position="12"/>
        <end position="116"/>
    </location>
</feature>
<dbReference type="AlphaFoldDB" id="A0A9E2W989"/>
<evidence type="ECO:0000256" key="7">
    <source>
        <dbReference type="RuleBase" id="RU003800"/>
    </source>
</evidence>
<evidence type="ECO:0000259" key="8">
    <source>
        <dbReference type="Pfam" id="PF02503"/>
    </source>
</evidence>
<gene>
    <name evidence="12" type="primary">ppk1</name>
    <name evidence="6" type="synonym">ppk</name>
    <name evidence="12" type="ORF">KTO63_19315</name>
</gene>
<keyword evidence="1 6" id="KW-0597">Phosphoprotein</keyword>
<dbReference type="GO" id="GO:0046872">
    <property type="term" value="F:metal ion binding"/>
    <property type="evidence" value="ECO:0007669"/>
    <property type="project" value="UniProtKB-KW"/>
</dbReference>
<dbReference type="PANTHER" id="PTHR30218">
    <property type="entry name" value="POLYPHOSPHATE KINASE"/>
    <property type="match status" value="1"/>
</dbReference>
<keyword evidence="6" id="KW-0460">Magnesium</keyword>
<comment type="catalytic activity">
    <reaction evidence="6 7">
        <text>[phosphate](n) + ATP = [phosphate](n+1) + ADP</text>
        <dbReference type="Rhea" id="RHEA:19573"/>
        <dbReference type="Rhea" id="RHEA-COMP:9859"/>
        <dbReference type="Rhea" id="RHEA-COMP:14280"/>
        <dbReference type="ChEBI" id="CHEBI:16838"/>
        <dbReference type="ChEBI" id="CHEBI:30616"/>
        <dbReference type="ChEBI" id="CHEBI:456216"/>
        <dbReference type="EC" id="2.7.4.1"/>
    </reaction>
</comment>